<feature type="transmembrane region" description="Helical" evidence="8">
    <location>
        <begin position="294"/>
        <end position="317"/>
    </location>
</feature>
<keyword evidence="11" id="KW-1185">Reference proteome</keyword>
<feature type="transmembrane region" description="Helical" evidence="8">
    <location>
        <begin position="257"/>
        <end position="282"/>
    </location>
</feature>
<evidence type="ECO:0000256" key="7">
    <source>
        <dbReference type="ARBA" id="ARBA00023177"/>
    </source>
</evidence>
<evidence type="ECO:0000256" key="4">
    <source>
        <dbReference type="ARBA" id="ARBA00022692"/>
    </source>
</evidence>
<comment type="similarity">
    <text evidence="2 8">Belongs to the ammonia transporter channel (TC 1.A.11.2) family.</text>
</comment>
<evidence type="ECO:0000313" key="10">
    <source>
        <dbReference type="EMBL" id="CAD7695067.1"/>
    </source>
</evidence>
<feature type="transmembrane region" description="Helical" evidence="8">
    <location>
        <begin position="40"/>
        <end position="62"/>
    </location>
</feature>
<dbReference type="InterPro" id="IPR001905">
    <property type="entry name" value="Ammonium_transpt"/>
</dbReference>
<keyword evidence="6 8" id="KW-0472">Membrane</keyword>
<reference evidence="10" key="1">
    <citation type="submission" date="2020-12" db="EMBL/GenBank/DDBJ databases">
        <authorList>
            <person name="Iha C."/>
        </authorList>
    </citation>
    <scope>NUCLEOTIDE SEQUENCE</scope>
</reference>
<organism evidence="10 11">
    <name type="scientific">Ostreobium quekettii</name>
    <dbReference type="NCBI Taxonomy" id="121088"/>
    <lineage>
        <taxon>Eukaryota</taxon>
        <taxon>Viridiplantae</taxon>
        <taxon>Chlorophyta</taxon>
        <taxon>core chlorophytes</taxon>
        <taxon>Ulvophyceae</taxon>
        <taxon>TCBD clade</taxon>
        <taxon>Bryopsidales</taxon>
        <taxon>Ostreobineae</taxon>
        <taxon>Ostreobiaceae</taxon>
        <taxon>Ostreobium</taxon>
    </lineage>
</organism>
<sequence>MAGVLEPHGLGRAVLQGEEEREMEIRLEPRQGQLANDLDILWLLLAAYLVFFMQCGFALLEVGSVRAKNTKNILLKNVVDACIGAVVWYAWGHSFAHGENGDGSNAFIGGTNFFMHNSKDISPDEQDKASGFNNANPYFAFWMFQWAFAATAATIVSGAVAERCQFRAYIVYTFVITGFVYPIVVHWVWSKEGWLSAFRVDENANGEEEPDVVFDKSLGMIDFAGSGVVHMTGGGAALLAATIIGPRYGRFDKDGMVQALVGQSPALATLGTFILWFGWYGFNPGSTLVFYEHMYVASKCAVNTTLSAAGGGLMTLFIDTVVFSNPPDISPILNGLLAGLVSITAGCASVEPYGALIIGCCGGAIYYTASKTLKKLLIDDPLDASPVHFFCGIWGVISVGLFATPANVMNTYDRKPDVGIFYGGDGHQLGVQILGALTIGLWTCTISFIMFWTLRSLGILRVSQDQELTGLDISRHGGAAFTYGGDDSANITSANAVTALQMQPVK</sequence>
<keyword evidence="5 8" id="KW-1133">Transmembrane helix</keyword>
<keyword evidence="4 8" id="KW-0812">Transmembrane</keyword>
<gene>
    <name evidence="10" type="ORF">OSTQU699_LOCUS428</name>
</gene>
<evidence type="ECO:0000256" key="1">
    <source>
        <dbReference type="ARBA" id="ARBA00004141"/>
    </source>
</evidence>
<dbReference type="Proteomes" id="UP000708148">
    <property type="component" value="Unassembled WGS sequence"/>
</dbReference>
<dbReference type="GO" id="GO:0008519">
    <property type="term" value="F:ammonium channel activity"/>
    <property type="evidence" value="ECO:0007669"/>
    <property type="project" value="InterPro"/>
</dbReference>
<dbReference type="NCBIfam" id="TIGR00836">
    <property type="entry name" value="amt"/>
    <property type="match status" value="1"/>
</dbReference>
<keyword evidence="3 8" id="KW-0813">Transport</keyword>
<dbReference type="PANTHER" id="PTHR11730:SF6">
    <property type="entry name" value="AMMONIUM TRANSPORTER"/>
    <property type="match status" value="1"/>
</dbReference>
<feature type="transmembrane region" description="Helical" evidence="8">
    <location>
        <begin position="139"/>
        <end position="161"/>
    </location>
</feature>
<evidence type="ECO:0000256" key="3">
    <source>
        <dbReference type="ARBA" id="ARBA00022448"/>
    </source>
</evidence>
<dbReference type="InterPro" id="IPR029020">
    <property type="entry name" value="Ammonium/urea_transptr"/>
</dbReference>
<feature type="transmembrane region" description="Helical" evidence="8">
    <location>
        <begin position="352"/>
        <end position="369"/>
    </location>
</feature>
<evidence type="ECO:0000259" key="9">
    <source>
        <dbReference type="Pfam" id="PF00909"/>
    </source>
</evidence>
<dbReference type="SUPFAM" id="SSF111352">
    <property type="entry name" value="Ammonium transporter"/>
    <property type="match status" value="1"/>
</dbReference>
<dbReference type="EMBL" id="CAJHUC010000301">
    <property type="protein sequence ID" value="CAD7695067.1"/>
    <property type="molecule type" value="Genomic_DNA"/>
</dbReference>
<evidence type="ECO:0000256" key="2">
    <source>
        <dbReference type="ARBA" id="ARBA00005887"/>
    </source>
</evidence>
<dbReference type="PANTHER" id="PTHR11730">
    <property type="entry name" value="AMMONIUM TRANSPORTER"/>
    <property type="match status" value="1"/>
</dbReference>
<evidence type="ECO:0000256" key="8">
    <source>
        <dbReference type="RuleBase" id="RU362002"/>
    </source>
</evidence>
<comment type="caution">
    <text evidence="10">The sequence shown here is derived from an EMBL/GenBank/DDBJ whole genome shotgun (WGS) entry which is preliminary data.</text>
</comment>
<feature type="transmembrane region" description="Helical" evidence="8">
    <location>
        <begin position="389"/>
        <end position="409"/>
    </location>
</feature>
<feature type="transmembrane region" description="Helical" evidence="8">
    <location>
        <begin position="429"/>
        <end position="454"/>
    </location>
</feature>
<comment type="subcellular location">
    <subcellularLocation>
        <location evidence="8">Cell membrane</location>
        <topology evidence="8">Multi-pass membrane protein</topology>
    </subcellularLocation>
    <subcellularLocation>
        <location evidence="1">Membrane</location>
        <topology evidence="1">Multi-pass membrane protein</topology>
    </subcellularLocation>
</comment>
<name>A0A8S1IKM5_9CHLO</name>
<dbReference type="Pfam" id="PF00909">
    <property type="entry name" value="Ammonium_transp"/>
    <property type="match status" value="1"/>
</dbReference>
<dbReference type="InterPro" id="IPR024041">
    <property type="entry name" value="NH4_transpt_AmtB-like_dom"/>
</dbReference>
<proteinExistence type="inferred from homology"/>
<dbReference type="Gene3D" id="1.10.3430.10">
    <property type="entry name" value="Ammonium transporter AmtB like domains"/>
    <property type="match status" value="1"/>
</dbReference>
<evidence type="ECO:0000256" key="6">
    <source>
        <dbReference type="ARBA" id="ARBA00023136"/>
    </source>
</evidence>
<evidence type="ECO:0000313" key="11">
    <source>
        <dbReference type="Proteomes" id="UP000708148"/>
    </source>
</evidence>
<dbReference type="OrthoDB" id="534912at2759"/>
<dbReference type="GO" id="GO:0097272">
    <property type="term" value="P:ammonium homeostasis"/>
    <property type="evidence" value="ECO:0007669"/>
    <property type="project" value="TreeGrafter"/>
</dbReference>
<evidence type="ECO:0000256" key="5">
    <source>
        <dbReference type="ARBA" id="ARBA00022989"/>
    </source>
</evidence>
<dbReference type="AlphaFoldDB" id="A0A8S1IKM5"/>
<feature type="transmembrane region" description="Helical" evidence="8">
    <location>
        <begin position="74"/>
        <end position="91"/>
    </location>
</feature>
<feature type="domain" description="Ammonium transporter AmtB-like" evidence="9">
    <location>
        <begin position="41"/>
        <end position="480"/>
    </location>
</feature>
<accession>A0A8S1IKM5</accession>
<dbReference type="GO" id="GO:0005886">
    <property type="term" value="C:plasma membrane"/>
    <property type="evidence" value="ECO:0007669"/>
    <property type="project" value="UniProtKB-SubCell"/>
</dbReference>
<protein>
    <recommendedName>
        <fullName evidence="8">Ammonium transporter</fullName>
    </recommendedName>
</protein>
<feature type="transmembrane region" description="Helical" evidence="8">
    <location>
        <begin position="223"/>
        <end position="245"/>
    </location>
</feature>
<feature type="transmembrane region" description="Helical" evidence="8">
    <location>
        <begin position="168"/>
        <end position="189"/>
    </location>
</feature>
<keyword evidence="7 8" id="KW-0924">Ammonia transport</keyword>